<evidence type="ECO:0000256" key="1">
    <source>
        <dbReference type="SAM" id="Phobius"/>
    </source>
</evidence>
<gene>
    <name evidence="2" type="ORF">QCA50_005970</name>
</gene>
<reference evidence="2 3" key="1">
    <citation type="submission" date="2022-09" db="EMBL/GenBank/DDBJ databases">
        <authorList>
            <person name="Palmer J.M."/>
        </authorList>
    </citation>
    <scope>NUCLEOTIDE SEQUENCE [LARGE SCALE GENOMIC DNA]</scope>
    <source>
        <strain evidence="2 3">DSM 7382</strain>
    </source>
</reference>
<keyword evidence="1" id="KW-1133">Transmembrane helix</keyword>
<dbReference type="AlphaFoldDB" id="A0AAW0GBQ0"/>
<dbReference type="EMBL" id="JASBNA010000006">
    <property type="protein sequence ID" value="KAK7690868.1"/>
    <property type="molecule type" value="Genomic_DNA"/>
</dbReference>
<evidence type="ECO:0000313" key="3">
    <source>
        <dbReference type="Proteomes" id="UP001385951"/>
    </source>
</evidence>
<keyword evidence="3" id="KW-1185">Reference proteome</keyword>
<dbReference type="Proteomes" id="UP001385951">
    <property type="component" value="Unassembled WGS sequence"/>
</dbReference>
<keyword evidence="1" id="KW-0812">Transmembrane</keyword>
<name>A0AAW0GBQ0_9APHY</name>
<protein>
    <submittedName>
        <fullName evidence="2">Uncharacterized protein</fullName>
    </submittedName>
</protein>
<keyword evidence="1" id="KW-0472">Membrane</keyword>
<accession>A0AAW0GBQ0</accession>
<sequence length="110" mass="12439">MFNNNRTVPYGHLSSLNFVSQTHKLAPTSPSSHIHMYLFISLHLCSCNTPHPTDTQTFSFLHACVIVILISHDRLSPHISPTILSSRQSIPSFICFLYIPLFTYLIIIAL</sequence>
<evidence type="ECO:0000313" key="2">
    <source>
        <dbReference type="EMBL" id="KAK7690868.1"/>
    </source>
</evidence>
<feature type="transmembrane region" description="Helical" evidence="1">
    <location>
        <begin position="90"/>
        <end position="109"/>
    </location>
</feature>
<organism evidence="2 3">
    <name type="scientific">Cerrena zonata</name>
    <dbReference type="NCBI Taxonomy" id="2478898"/>
    <lineage>
        <taxon>Eukaryota</taxon>
        <taxon>Fungi</taxon>
        <taxon>Dikarya</taxon>
        <taxon>Basidiomycota</taxon>
        <taxon>Agaricomycotina</taxon>
        <taxon>Agaricomycetes</taxon>
        <taxon>Polyporales</taxon>
        <taxon>Cerrenaceae</taxon>
        <taxon>Cerrena</taxon>
    </lineage>
</organism>
<comment type="caution">
    <text evidence="2">The sequence shown here is derived from an EMBL/GenBank/DDBJ whole genome shotgun (WGS) entry which is preliminary data.</text>
</comment>
<proteinExistence type="predicted"/>